<dbReference type="Proteomes" id="UP000058012">
    <property type="component" value="Unassembled WGS sequence"/>
</dbReference>
<proteinExistence type="predicted"/>
<dbReference type="CDD" id="cd07247">
    <property type="entry name" value="SgaA_N_like"/>
    <property type="match status" value="1"/>
</dbReference>
<dbReference type="PROSITE" id="PS51819">
    <property type="entry name" value="VOC"/>
    <property type="match status" value="2"/>
</dbReference>
<dbReference type="Pfam" id="PF00903">
    <property type="entry name" value="Glyoxalase"/>
    <property type="match status" value="1"/>
</dbReference>
<feature type="domain" description="VOC" evidence="1">
    <location>
        <begin position="143"/>
        <end position="261"/>
    </location>
</feature>
<dbReference type="InterPro" id="IPR037523">
    <property type="entry name" value="VOC_core"/>
</dbReference>
<organism evidence="2 3">
    <name type="scientific">Novosphingobium fuchskuhlense</name>
    <dbReference type="NCBI Taxonomy" id="1117702"/>
    <lineage>
        <taxon>Bacteria</taxon>
        <taxon>Pseudomonadati</taxon>
        <taxon>Pseudomonadota</taxon>
        <taxon>Alphaproteobacteria</taxon>
        <taxon>Sphingomonadales</taxon>
        <taxon>Sphingomonadaceae</taxon>
        <taxon>Novosphingobium</taxon>
    </lineage>
</organism>
<dbReference type="SUPFAM" id="SSF54593">
    <property type="entry name" value="Glyoxalase/Bleomycin resistance protein/Dihydroxybiphenyl dioxygenase"/>
    <property type="match status" value="2"/>
</dbReference>
<evidence type="ECO:0000313" key="3">
    <source>
        <dbReference type="Proteomes" id="UP000058012"/>
    </source>
</evidence>
<dbReference type="InterPro" id="IPR041581">
    <property type="entry name" value="Glyoxalase_6"/>
</dbReference>
<keyword evidence="3" id="KW-1185">Reference proteome</keyword>
<dbReference type="PANTHER" id="PTHR33993">
    <property type="entry name" value="GLYOXALASE-RELATED"/>
    <property type="match status" value="1"/>
</dbReference>
<dbReference type="STRING" id="1117702.AQZ52_06350"/>
<evidence type="ECO:0000313" key="2">
    <source>
        <dbReference type="EMBL" id="KUR72831.1"/>
    </source>
</evidence>
<dbReference type="AlphaFoldDB" id="A0A117UXU2"/>
<evidence type="ECO:0000259" key="1">
    <source>
        <dbReference type="PROSITE" id="PS51819"/>
    </source>
</evidence>
<reference evidence="2 3" key="1">
    <citation type="submission" date="2015-10" db="EMBL/GenBank/DDBJ databases">
        <title>Draft genome sequence of Novosphingobium fuchskuhlense DSM 25065 isolated from a surface water sample of the southwest basin of Lake Grosse Fuchskuhle.</title>
        <authorList>
            <person name="Ruckert C."/>
            <person name="Winkler A."/>
            <person name="Glaeser J."/>
            <person name="Grossart H.-P."/>
            <person name="Kalinowski J."/>
            <person name="Glaeser S."/>
        </authorList>
    </citation>
    <scope>NUCLEOTIDE SEQUENCE [LARGE SCALE GENOMIC DNA]</scope>
    <source>
        <strain evidence="2 3">FNE08-7</strain>
    </source>
</reference>
<dbReference type="Gene3D" id="3.10.180.10">
    <property type="entry name" value="2,3-Dihydroxybiphenyl 1,2-Dioxygenase, domain 1"/>
    <property type="match status" value="2"/>
</dbReference>
<protein>
    <submittedName>
        <fullName evidence="2">Glyoxalase</fullName>
    </submittedName>
</protein>
<dbReference type="OrthoDB" id="9793039at2"/>
<gene>
    <name evidence="2" type="ORF">AQZ52_06350</name>
</gene>
<dbReference type="RefSeq" id="WP_067907406.1">
    <property type="nucleotide sequence ID" value="NZ_KQ954244.1"/>
</dbReference>
<dbReference type="Pfam" id="PF18029">
    <property type="entry name" value="Glyoxalase_6"/>
    <property type="match status" value="1"/>
</dbReference>
<dbReference type="EMBL" id="LLZS01000003">
    <property type="protein sequence ID" value="KUR72831.1"/>
    <property type="molecule type" value="Genomic_DNA"/>
</dbReference>
<name>A0A117UXU2_9SPHN</name>
<dbReference type="InterPro" id="IPR004360">
    <property type="entry name" value="Glyas_Fos-R_dOase_dom"/>
</dbReference>
<sequence length="264" mass="28283">MTRPQVPFIWYELMTTDAEAAAAFYGSVVGWTIHAPEPGSPMDYRMITRRDGGGQGGVLQLTREMQAEGAHPAWVPYLHAADLDAVITAILADGGRQLAPRMDIAEGSFAMVSDPLGAPFYLMQPNPPEDRPDAGSDVFSADKPQHVRWNELPSPDPEAAKAFYARHFGISFTRTMPMGEMGDYAFMDHGDVALGAVMRRQNPNQPAMWTLYFGVPDIAAAAAAIAAGGGRILFGPHEIPGGEYNVIALDPQGAVFGLVGPKGA</sequence>
<accession>A0A117UXU2</accession>
<feature type="domain" description="VOC" evidence="1">
    <location>
        <begin position="7"/>
        <end position="125"/>
    </location>
</feature>
<dbReference type="InterPro" id="IPR052164">
    <property type="entry name" value="Anthracycline_SecMetBiosynth"/>
</dbReference>
<dbReference type="InterPro" id="IPR029068">
    <property type="entry name" value="Glyas_Bleomycin-R_OHBP_Dase"/>
</dbReference>
<comment type="caution">
    <text evidence="2">The sequence shown here is derived from an EMBL/GenBank/DDBJ whole genome shotgun (WGS) entry which is preliminary data.</text>
</comment>
<dbReference type="PANTHER" id="PTHR33993:SF14">
    <property type="entry name" value="GB|AAF24581.1"/>
    <property type="match status" value="1"/>
</dbReference>